<evidence type="ECO:0000256" key="3">
    <source>
        <dbReference type="ARBA" id="ARBA00023163"/>
    </source>
</evidence>
<dbReference type="AlphaFoldDB" id="A0A562TF44"/>
<evidence type="ECO:0000313" key="6">
    <source>
        <dbReference type="Proteomes" id="UP000316778"/>
    </source>
</evidence>
<dbReference type="PANTHER" id="PTHR43537">
    <property type="entry name" value="TRANSCRIPTIONAL REGULATOR, GNTR FAMILY"/>
    <property type="match status" value="1"/>
</dbReference>
<dbReference type="GO" id="GO:0003700">
    <property type="term" value="F:DNA-binding transcription factor activity"/>
    <property type="evidence" value="ECO:0007669"/>
    <property type="project" value="InterPro"/>
</dbReference>
<dbReference type="InterPro" id="IPR008920">
    <property type="entry name" value="TF_FadR/GntR_C"/>
</dbReference>
<dbReference type="Proteomes" id="UP000316778">
    <property type="component" value="Unassembled WGS sequence"/>
</dbReference>
<keyword evidence="6" id="KW-1185">Reference proteome</keyword>
<keyword evidence="3" id="KW-0804">Transcription</keyword>
<comment type="caution">
    <text evidence="5">The sequence shown here is derived from an EMBL/GenBank/DDBJ whole genome shotgun (WGS) entry which is preliminary data.</text>
</comment>
<dbReference type="InterPro" id="IPR000524">
    <property type="entry name" value="Tscrpt_reg_HTH_GntR"/>
</dbReference>
<dbReference type="CDD" id="cd07377">
    <property type="entry name" value="WHTH_GntR"/>
    <property type="match status" value="1"/>
</dbReference>
<dbReference type="PROSITE" id="PS50949">
    <property type="entry name" value="HTH_GNTR"/>
    <property type="match status" value="1"/>
</dbReference>
<dbReference type="Gene3D" id="1.20.120.530">
    <property type="entry name" value="GntR ligand-binding domain-like"/>
    <property type="match status" value="1"/>
</dbReference>
<sequence>MMSRLPTIKRHSLADAVAQRLQQQISLGQYQPDDKLPPEPALMQEFGVGRSTIREAVRILANAGVLRVQQGLGTFVETPSDAAEPLAQRLKRAELNDLVEVRQLLELKIAQKAAMHRTGADIEKMRGFLQQRSERAQANDVEGCIQADIDFHISIAAAAQNAILADLYSTVARHLKKQFTTLHTSTRAFLETQHLHQQLLQSIIDRQPEKAWQSATRITEYQAQKHQ</sequence>
<proteinExistence type="predicted"/>
<evidence type="ECO:0000256" key="2">
    <source>
        <dbReference type="ARBA" id="ARBA00023125"/>
    </source>
</evidence>
<dbReference type="GO" id="GO:0003677">
    <property type="term" value="F:DNA binding"/>
    <property type="evidence" value="ECO:0007669"/>
    <property type="project" value="UniProtKB-KW"/>
</dbReference>
<dbReference type="InterPro" id="IPR036388">
    <property type="entry name" value="WH-like_DNA-bd_sf"/>
</dbReference>
<dbReference type="SUPFAM" id="SSF48008">
    <property type="entry name" value="GntR ligand-binding domain-like"/>
    <property type="match status" value="1"/>
</dbReference>
<keyword evidence="2" id="KW-0238">DNA-binding</keyword>
<keyword evidence="1" id="KW-0805">Transcription regulation</keyword>
<dbReference type="RefSeq" id="WP_211366049.1">
    <property type="nucleotide sequence ID" value="NZ_BAAAFY010000001.1"/>
</dbReference>
<name>A0A562TF44_CHIJA</name>
<dbReference type="Pfam" id="PF07729">
    <property type="entry name" value="FCD"/>
    <property type="match status" value="1"/>
</dbReference>
<dbReference type="Gene3D" id="1.10.10.10">
    <property type="entry name" value="Winged helix-like DNA-binding domain superfamily/Winged helix DNA-binding domain"/>
    <property type="match status" value="1"/>
</dbReference>
<dbReference type="PANTHER" id="PTHR43537:SF47">
    <property type="entry name" value="REGULATORY PROTEIN GNTR HTH"/>
    <property type="match status" value="1"/>
</dbReference>
<dbReference type="SMART" id="SM00345">
    <property type="entry name" value="HTH_GNTR"/>
    <property type="match status" value="1"/>
</dbReference>
<reference evidence="5 6" key="1">
    <citation type="journal article" date="2013" name="Stand. Genomic Sci.">
        <title>Genomic Encyclopedia of Type Strains, Phase I: The one thousand microbial genomes (KMG-I) project.</title>
        <authorList>
            <person name="Kyrpides N.C."/>
            <person name="Woyke T."/>
            <person name="Eisen J.A."/>
            <person name="Garrity G."/>
            <person name="Lilburn T.G."/>
            <person name="Beck B.J."/>
            <person name="Whitman W.B."/>
            <person name="Hugenholtz P."/>
            <person name="Klenk H.P."/>
        </authorList>
    </citation>
    <scope>NUCLEOTIDE SEQUENCE [LARGE SCALE GENOMIC DNA]</scope>
    <source>
        <strain evidence="5 6">DSM 13484</strain>
    </source>
</reference>
<evidence type="ECO:0000259" key="4">
    <source>
        <dbReference type="PROSITE" id="PS50949"/>
    </source>
</evidence>
<dbReference type="PRINTS" id="PR00035">
    <property type="entry name" value="HTHGNTR"/>
</dbReference>
<dbReference type="Pfam" id="PF00392">
    <property type="entry name" value="GntR"/>
    <property type="match status" value="1"/>
</dbReference>
<dbReference type="InterPro" id="IPR011711">
    <property type="entry name" value="GntR_C"/>
</dbReference>
<dbReference type="EMBL" id="VLLG01000002">
    <property type="protein sequence ID" value="TWI92105.1"/>
    <property type="molecule type" value="Genomic_DNA"/>
</dbReference>
<dbReference type="InterPro" id="IPR036390">
    <property type="entry name" value="WH_DNA-bd_sf"/>
</dbReference>
<protein>
    <submittedName>
        <fullName evidence="5">Transcriptional regulator, GntR family</fullName>
    </submittedName>
</protein>
<organism evidence="5 6">
    <name type="scientific">Chitinophaga japonensis</name>
    <name type="common">Flexibacter japonensis</name>
    <dbReference type="NCBI Taxonomy" id="104662"/>
    <lineage>
        <taxon>Bacteria</taxon>
        <taxon>Pseudomonadati</taxon>
        <taxon>Bacteroidota</taxon>
        <taxon>Chitinophagia</taxon>
        <taxon>Chitinophagales</taxon>
        <taxon>Chitinophagaceae</taxon>
        <taxon>Chitinophaga</taxon>
    </lineage>
</organism>
<gene>
    <name evidence="5" type="ORF">LX66_1488</name>
</gene>
<dbReference type="SUPFAM" id="SSF46785">
    <property type="entry name" value="Winged helix' DNA-binding domain"/>
    <property type="match status" value="1"/>
</dbReference>
<evidence type="ECO:0000256" key="1">
    <source>
        <dbReference type="ARBA" id="ARBA00023015"/>
    </source>
</evidence>
<accession>A0A562TF44</accession>
<dbReference type="SMART" id="SM00895">
    <property type="entry name" value="FCD"/>
    <property type="match status" value="1"/>
</dbReference>
<feature type="domain" description="HTH gntR-type" evidence="4">
    <location>
        <begin position="11"/>
        <end position="79"/>
    </location>
</feature>
<evidence type="ECO:0000313" key="5">
    <source>
        <dbReference type="EMBL" id="TWI92105.1"/>
    </source>
</evidence>